<comment type="caution">
    <text evidence="1">The sequence shown here is derived from an EMBL/GenBank/DDBJ whole genome shotgun (WGS) entry which is preliminary data.</text>
</comment>
<dbReference type="Proteomes" id="UP001294444">
    <property type="component" value="Unassembled WGS sequence"/>
</dbReference>
<evidence type="ECO:0000313" key="1">
    <source>
        <dbReference type="EMBL" id="SNX81384.1"/>
    </source>
</evidence>
<proteinExistence type="predicted"/>
<dbReference type="AlphaFoldDB" id="A0AAJ4XF91"/>
<reference evidence="1" key="1">
    <citation type="submission" date="2023-10" db="EMBL/GenBank/DDBJ databases">
        <authorList>
            <person name="Guldener U."/>
        </authorList>
    </citation>
    <scope>NUCLEOTIDE SEQUENCE</scope>
    <source>
        <strain evidence="1">Mp4</strain>
    </source>
</reference>
<gene>
    <name evidence="1" type="ORF">MEPE_00089</name>
</gene>
<name>A0AAJ4XF91_9BASI</name>
<evidence type="ECO:0000313" key="2">
    <source>
        <dbReference type="Proteomes" id="UP001294444"/>
    </source>
</evidence>
<dbReference type="EMBL" id="OAPG01000001">
    <property type="protein sequence ID" value="SNX81384.1"/>
    <property type="molecule type" value="Genomic_DNA"/>
</dbReference>
<keyword evidence="2" id="KW-1185">Reference proteome</keyword>
<sequence>MIRIPASASAFGFESDLCELVRSALAASPKIGVILRDFLSHLARIPADTSIDDIDDEIGEELEVVAQVVLSQIRSRAQSLDRRLSSDEHLRQTWLSSTASDPTNINLFLHLFFS</sequence>
<accession>A0AAJ4XF91</accession>
<organism evidence="1 2">
    <name type="scientific">Melanopsichium pennsylvanicum</name>
    <dbReference type="NCBI Taxonomy" id="63383"/>
    <lineage>
        <taxon>Eukaryota</taxon>
        <taxon>Fungi</taxon>
        <taxon>Dikarya</taxon>
        <taxon>Basidiomycota</taxon>
        <taxon>Ustilaginomycotina</taxon>
        <taxon>Ustilaginomycetes</taxon>
        <taxon>Ustilaginales</taxon>
        <taxon>Ustilaginaceae</taxon>
        <taxon>Melanopsichium</taxon>
    </lineage>
</organism>
<protein>
    <submittedName>
        <fullName evidence="1">Uncharacterized protein</fullName>
    </submittedName>
</protein>